<reference evidence="10" key="2">
    <citation type="journal article" date="2021" name="PeerJ">
        <title>Extensive microbial diversity within the chicken gut microbiome revealed by metagenomics and culture.</title>
        <authorList>
            <person name="Gilroy R."/>
            <person name="Ravi A."/>
            <person name="Getino M."/>
            <person name="Pursley I."/>
            <person name="Horton D.L."/>
            <person name="Alikhan N.F."/>
            <person name="Baker D."/>
            <person name="Gharbi K."/>
            <person name="Hall N."/>
            <person name="Watson M."/>
            <person name="Adriaenssens E.M."/>
            <person name="Foster-Nyarko E."/>
            <person name="Jarju S."/>
            <person name="Secka A."/>
            <person name="Antonio M."/>
            <person name="Oren A."/>
            <person name="Chaudhuri R.R."/>
            <person name="La Ragione R."/>
            <person name="Hildebrand F."/>
            <person name="Pallen M.J."/>
        </authorList>
    </citation>
    <scope>NUCLEOTIDE SEQUENCE</scope>
    <source>
        <strain evidence="10">ChiHcec3-11533</strain>
    </source>
</reference>
<dbReference type="EC" id="2.7.13.3" evidence="3"/>
<feature type="domain" description="Histidine kinase" evidence="9">
    <location>
        <begin position="209"/>
        <end position="396"/>
    </location>
</feature>
<feature type="non-terminal residue" evidence="10">
    <location>
        <position position="396"/>
    </location>
</feature>
<dbReference type="SUPFAM" id="SSF47384">
    <property type="entry name" value="Homodimeric domain of signal transducing histidine kinase"/>
    <property type="match status" value="1"/>
</dbReference>
<comment type="subcellular location">
    <subcellularLocation>
        <location evidence="2">Membrane</location>
    </subcellularLocation>
</comment>
<dbReference type="PRINTS" id="PR00344">
    <property type="entry name" value="BCTRLSENSOR"/>
</dbReference>
<gene>
    <name evidence="10" type="ORF">IAB02_05190</name>
</gene>
<keyword evidence="8" id="KW-1133">Transmembrane helix</keyword>
<evidence type="ECO:0000259" key="9">
    <source>
        <dbReference type="PROSITE" id="PS50109"/>
    </source>
</evidence>
<dbReference type="SMART" id="SM00387">
    <property type="entry name" value="HATPase_c"/>
    <property type="match status" value="1"/>
</dbReference>
<dbReference type="Pfam" id="PF02518">
    <property type="entry name" value="HATPase_c"/>
    <property type="match status" value="1"/>
</dbReference>
<keyword evidence="4" id="KW-0597">Phosphoprotein</keyword>
<dbReference type="Gene3D" id="1.10.287.130">
    <property type="match status" value="1"/>
</dbReference>
<evidence type="ECO:0000256" key="7">
    <source>
        <dbReference type="ARBA" id="ARBA00023012"/>
    </source>
</evidence>
<dbReference type="Pfam" id="PF00512">
    <property type="entry name" value="HisKA"/>
    <property type="match status" value="1"/>
</dbReference>
<accession>A0A9D1IB02</accession>
<sequence length="396" mass="45392">MTNENKRVTSTARTISRSWFRRLFGTLFWIDLLIVLSLCLGFALYHEKAVLGESWEIGIPRSLELYNGRDLWESLRGSHYVFWDMQGEQYVIPVQAYYDAVSPFCCALLILEGLMLAKQLFFGGRRARKQLRPLNEMAQRTRELLDIQQRFGASDGEKLHDLEDKIKSMRPEETLRTGDRDLQGLESAINSLLARMHESYRQQTQFVSDASHELRTPIAVIQGYAGMLDRWGKSDEKILDESIAAIKSESEYMKKLVDQLLFLARGDMGRARMEKKRMSVSELIKEVYEDSTLIDRKHDWRIDIEPDVFAFGDHDMLKQCARILSDNAAKYTPEGGMIRLRAKKGPNGEAMIEVQDSGIGIPKDDVKYVFDRFYRSDPARGRNSGGTGLGLAIAKW</sequence>
<evidence type="ECO:0000256" key="3">
    <source>
        <dbReference type="ARBA" id="ARBA00012438"/>
    </source>
</evidence>
<dbReference type="EMBL" id="DVMU01000115">
    <property type="protein sequence ID" value="HIU33938.1"/>
    <property type="molecule type" value="Genomic_DNA"/>
</dbReference>
<dbReference type="InterPro" id="IPR003594">
    <property type="entry name" value="HATPase_dom"/>
</dbReference>
<evidence type="ECO:0000256" key="2">
    <source>
        <dbReference type="ARBA" id="ARBA00004370"/>
    </source>
</evidence>
<dbReference type="InterPro" id="IPR003661">
    <property type="entry name" value="HisK_dim/P_dom"/>
</dbReference>
<keyword evidence="5" id="KW-0808">Transferase</keyword>
<evidence type="ECO:0000256" key="1">
    <source>
        <dbReference type="ARBA" id="ARBA00000085"/>
    </source>
</evidence>
<organism evidence="10 11">
    <name type="scientific">Candidatus Pullichristensenella excrementigallinarum</name>
    <dbReference type="NCBI Taxonomy" id="2840907"/>
    <lineage>
        <taxon>Bacteria</taxon>
        <taxon>Bacillati</taxon>
        <taxon>Bacillota</taxon>
        <taxon>Clostridia</taxon>
        <taxon>Candidatus Pullichristensenella</taxon>
    </lineage>
</organism>
<evidence type="ECO:0000256" key="4">
    <source>
        <dbReference type="ARBA" id="ARBA00022553"/>
    </source>
</evidence>
<dbReference type="InterPro" id="IPR036890">
    <property type="entry name" value="HATPase_C_sf"/>
</dbReference>
<dbReference type="Proteomes" id="UP000824072">
    <property type="component" value="Unassembled WGS sequence"/>
</dbReference>
<proteinExistence type="predicted"/>
<dbReference type="SUPFAM" id="SSF55874">
    <property type="entry name" value="ATPase domain of HSP90 chaperone/DNA topoisomerase II/histidine kinase"/>
    <property type="match status" value="1"/>
</dbReference>
<dbReference type="Gene3D" id="3.30.565.10">
    <property type="entry name" value="Histidine kinase-like ATPase, C-terminal domain"/>
    <property type="match status" value="1"/>
</dbReference>
<evidence type="ECO:0000256" key="8">
    <source>
        <dbReference type="SAM" id="Phobius"/>
    </source>
</evidence>
<keyword evidence="8" id="KW-0472">Membrane</keyword>
<evidence type="ECO:0000313" key="11">
    <source>
        <dbReference type="Proteomes" id="UP000824072"/>
    </source>
</evidence>
<dbReference type="PANTHER" id="PTHR45453:SF1">
    <property type="entry name" value="PHOSPHATE REGULON SENSOR PROTEIN PHOR"/>
    <property type="match status" value="1"/>
</dbReference>
<dbReference type="GO" id="GO:0004721">
    <property type="term" value="F:phosphoprotein phosphatase activity"/>
    <property type="evidence" value="ECO:0007669"/>
    <property type="project" value="TreeGrafter"/>
</dbReference>
<comment type="caution">
    <text evidence="10">The sequence shown here is derived from an EMBL/GenBank/DDBJ whole genome shotgun (WGS) entry which is preliminary data.</text>
</comment>
<dbReference type="GO" id="GO:0005886">
    <property type="term" value="C:plasma membrane"/>
    <property type="evidence" value="ECO:0007669"/>
    <property type="project" value="TreeGrafter"/>
</dbReference>
<dbReference type="SMART" id="SM00388">
    <property type="entry name" value="HisKA"/>
    <property type="match status" value="1"/>
</dbReference>
<dbReference type="InterPro" id="IPR050351">
    <property type="entry name" value="BphY/WalK/GraS-like"/>
</dbReference>
<evidence type="ECO:0000256" key="6">
    <source>
        <dbReference type="ARBA" id="ARBA00022777"/>
    </source>
</evidence>
<dbReference type="InterPro" id="IPR005467">
    <property type="entry name" value="His_kinase_dom"/>
</dbReference>
<keyword evidence="7" id="KW-0902">Two-component regulatory system</keyword>
<dbReference type="GO" id="GO:0016036">
    <property type="term" value="P:cellular response to phosphate starvation"/>
    <property type="evidence" value="ECO:0007669"/>
    <property type="project" value="TreeGrafter"/>
</dbReference>
<protein>
    <recommendedName>
        <fullName evidence="3">histidine kinase</fullName>
        <ecNumber evidence="3">2.7.13.3</ecNumber>
    </recommendedName>
</protein>
<dbReference type="PROSITE" id="PS50109">
    <property type="entry name" value="HIS_KIN"/>
    <property type="match status" value="1"/>
</dbReference>
<evidence type="ECO:0000313" key="10">
    <source>
        <dbReference type="EMBL" id="HIU33938.1"/>
    </source>
</evidence>
<dbReference type="InterPro" id="IPR004358">
    <property type="entry name" value="Sig_transdc_His_kin-like_C"/>
</dbReference>
<reference evidence="10" key="1">
    <citation type="submission" date="2020-10" db="EMBL/GenBank/DDBJ databases">
        <authorList>
            <person name="Gilroy R."/>
        </authorList>
    </citation>
    <scope>NUCLEOTIDE SEQUENCE</scope>
    <source>
        <strain evidence="10">ChiHcec3-11533</strain>
    </source>
</reference>
<keyword evidence="6 10" id="KW-0418">Kinase</keyword>
<comment type="catalytic activity">
    <reaction evidence="1">
        <text>ATP + protein L-histidine = ADP + protein N-phospho-L-histidine.</text>
        <dbReference type="EC" id="2.7.13.3"/>
    </reaction>
</comment>
<dbReference type="PANTHER" id="PTHR45453">
    <property type="entry name" value="PHOSPHATE REGULON SENSOR PROTEIN PHOR"/>
    <property type="match status" value="1"/>
</dbReference>
<dbReference type="InterPro" id="IPR036097">
    <property type="entry name" value="HisK_dim/P_sf"/>
</dbReference>
<feature type="transmembrane region" description="Helical" evidence="8">
    <location>
        <begin position="100"/>
        <end position="122"/>
    </location>
</feature>
<dbReference type="FunFam" id="1.10.287.130:FF:000001">
    <property type="entry name" value="Two-component sensor histidine kinase"/>
    <property type="match status" value="1"/>
</dbReference>
<dbReference type="CDD" id="cd00082">
    <property type="entry name" value="HisKA"/>
    <property type="match status" value="1"/>
</dbReference>
<dbReference type="CDD" id="cd00075">
    <property type="entry name" value="HATPase"/>
    <property type="match status" value="1"/>
</dbReference>
<name>A0A9D1IB02_9FIRM</name>
<dbReference type="GO" id="GO:0000155">
    <property type="term" value="F:phosphorelay sensor kinase activity"/>
    <property type="evidence" value="ECO:0007669"/>
    <property type="project" value="InterPro"/>
</dbReference>
<feature type="transmembrane region" description="Helical" evidence="8">
    <location>
        <begin position="23"/>
        <end position="45"/>
    </location>
</feature>
<keyword evidence="8" id="KW-0812">Transmembrane</keyword>
<dbReference type="AlphaFoldDB" id="A0A9D1IB02"/>
<evidence type="ECO:0000256" key="5">
    <source>
        <dbReference type="ARBA" id="ARBA00022679"/>
    </source>
</evidence>